<dbReference type="Proteomes" id="UP000238479">
    <property type="component" value="Chromosome 2"/>
</dbReference>
<name>A0A2P6RMN2_ROSCH</name>
<organism evidence="1 2">
    <name type="scientific">Rosa chinensis</name>
    <name type="common">China rose</name>
    <dbReference type="NCBI Taxonomy" id="74649"/>
    <lineage>
        <taxon>Eukaryota</taxon>
        <taxon>Viridiplantae</taxon>
        <taxon>Streptophyta</taxon>
        <taxon>Embryophyta</taxon>
        <taxon>Tracheophyta</taxon>
        <taxon>Spermatophyta</taxon>
        <taxon>Magnoliopsida</taxon>
        <taxon>eudicotyledons</taxon>
        <taxon>Gunneridae</taxon>
        <taxon>Pentapetalae</taxon>
        <taxon>rosids</taxon>
        <taxon>fabids</taxon>
        <taxon>Rosales</taxon>
        <taxon>Rosaceae</taxon>
        <taxon>Rosoideae</taxon>
        <taxon>Rosoideae incertae sedis</taxon>
        <taxon>Rosa</taxon>
    </lineage>
</organism>
<accession>A0A2P6RMN2</accession>
<comment type="caution">
    <text evidence="1">The sequence shown here is derived from an EMBL/GenBank/DDBJ whole genome shotgun (WGS) entry which is preliminary data.</text>
</comment>
<evidence type="ECO:0000313" key="1">
    <source>
        <dbReference type="EMBL" id="PRQ47687.1"/>
    </source>
</evidence>
<dbReference type="EMBL" id="PDCK01000040">
    <property type="protein sequence ID" value="PRQ47687.1"/>
    <property type="molecule type" value="Genomic_DNA"/>
</dbReference>
<protein>
    <submittedName>
        <fullName evidence="1">Putative transcription factor interactor and regulator CCHC(Zn) family</fullName>
    </submittedName>
</protein>
<sequence>MNTVAQNQSLYPYVNGCPVPSIMLPSMNGMSHSSVVLPNVTTMNHFNATPIAATTQFGFVPPSNTMTNSTDFSKATHTSYQPAYSNGTSVATGYGLIPTPNAPYTVNNGNNDRSFNHRPRSCYNNNRNQVFNRYIVCQICDKPGHSASKCHYRNSLPQNLASSTYMECQICKKQGHSVTSHQYRKPQANSTQGNGYIAMVARYENTAPKQKEKVAPLPANKKKVQHDKSSFAFGGSLENFWGCASVKPKSNCIAENNILIPTHTGASAKAQICAREVVPGVAQPLVSHSEKVNSDATEIGYRDSVEYTSKSNDDTNVCVENESMNCSNLKLSSTKHNVTVGDDCDPYYVDPFNSKIPLSEVSGQTSFVGAIEGLPLGNLGHFPSKDVFVVEKDNASVQYTVHISCASTSVDLEVQENLVQQKESFEKEWEELDDKRAEIEIPPD</sequence>
<keyword evidence="2" id="KW-1185">Reference proteome</keyword>
<dbReference type="Gramene" id="PRQ47687">
    <property type="protein sequence ID" value="PRQ47687"/>
    <property type="gene ID" value="RchiOBHm_Chr2g0102431"/>
</dbReference>
<gene>
    <name evidence="1" type="ORF">RchiOBHm_Chr2g0102431</name>
</gene>
<evidence type="ECO:0000313" key="2">
    <source>
        <dbReference type="Proteomes" id="UP000238479"/>
    </source>
</evidence>
<proteinExistence type="predicted"/>
<dbReference type="AlphaFoldDB" id="A0A2P6RMN2"/>
<reference evidence="1 2" key="1">
    <citation type="journal article" date="2018" name="Nat. Genet.">
        <title>The Rosa genome provides new insights in the design of modern roses.</title>
        <authorList>
            <person name="Bendahmane M."/>
        </authorList>
    </citation>
    <scope>NUCLEOTIDE SEQUENCE [LARGE SCALE GENOMIC DNA]</scope>
    <source>
        <strain evidence="2">cv. Old Blush</strain>
    </source>
</reference>